<protein>
    <submittedName>
        <fullName evidence="2">AAA family ATPase</fullName>
    </submittedName>
</protein>
<dbReference type="PANTHER" id="PTHR43581:SF4">
    <property type="entry name" value="ATP_GTP PHOSPHATASE"/>
    <property type="match status" value="1"/>
</dbReference>
<dbReference type="SUPFAM" id="SSF52540">
    <property type="entry name" value="P-loop containing nucleoside triphosphate hydrolases"/>
    <property type="match status" value="1"/>
</dbReference>
<reference evidence="2 3" key="1">
    <citation type="submission" date="2024-02" db="EMBL/GenBank/DDBJ databases">
        <title>complete genome of Flavobacterium ginsenosidimutans Str. YTB16.</title>
        <authorList>
            <person name="Wang Q."/>
        </authorList>
    </citation>
    <scope>NUCLEOTIDE SEQUENCE [LARGE SCALE GENOMIC DNA]</scope>
    <source>
        <strain evidence="2 3">YTB16</strain>
    </source>
</reference>
<dbReference type="InterPro" id="IPR027417">
    <property type="entry name" value="P-loop_NTPase"/>
</dbReference>
<dbReference type="Gene3D" id="3.40.50.300">
    <property type="entry name" value="P-loop containing nucleotide triphosphate hydrolases"/>
    <property type="match status" value="1"/>
</dbReference>
<gene>
    <name evidence="2" type="ORF">V6624_18315</name>
</gene>
<organism evidence="2 3">
    <name type="scientific">Flavobacterium ginsenosidimutans</name>
    <dbReference type="NCBI Taxonomy" id="687844"/>
    <lineage>
        <taxon>Bacteria</taxon>
        <taxon>Pseudomonadati</taxon>
        <taxon>Bacteroidota</taxon>
        <taxon>Flavobacteriia</taxon>
        <taxon>Flavobacteriales</taxon>
        <taxon>Flavobacteriaceae</taxon>
        <taxon>Flavobacterium</taxon>
    </lineage>
</organism>
<dbReference type="Proteomes" id="UP001447857">
    <property type="component" value="Chromosome"/>
</dbReference>
<name>A0ABZ2Q3I2_9FLAO</name>
<dbReference type="PANTHER" id="PTHR43581">
    <property type="entry name" value="ATP/GTP PHOSPHATASE"/>
    <property type="match status" value="1"/>
</dbReference>
<dbReference type="InterPro" id="IPR051396">
    <property type="entry name" value="Bact_Antivir_Def_Nuclease"/>
</dbReference>
<accession>A0ABZ2Q3I2</accession>
<evidence type="ECO:0000259" key="1">
    <source>
        <dbReference type="Pfam" id="PF13476"/>
    </source>
</evidence>
<evidence type="ECO:0000313" key="2">
    <source>
        <dbReference type="EMBL" id="WXK48978.1"/>
    </source>
</evidence>
<dbReference type="InterPro" id="IPR038729">
    <property type="entry name" value="Rad50/SbcC_AAA"/>
</dbReference>
<proteinExistence type="predicted"/>
<dbReference type="RefSeq" id="WP_338839663.1">
    <property type="nucleotide sequence ID" value="NZ_CP147988.1"/>
</dbReference>
<keyword evidence="3" id="KW-1185">Reference proteome</keyword>
<sequence length="490" mass="56761">MKLKVNIKKIKSIENLEINLPIEKGLYAITGQNGSGKSTVVTAASCVFFTLPMNDYFGITEEDSRIDFELNGAKRAWFKESGKWKKFSNGKMTIKGFYEGSLIFGNRFRNTNYETLKKFDTIDTTKLTEAPDFIKENLGIILQNNKNFYEKLFVLKWKDIDSKSNFTRDIFYYKKGEKRVSQFHMSTGENLMVSILNSIYIRNNDRASLLKPCLMFLDEIELALHPSSLKRLINFLKEISTRFNYAIYFSTHSIELISGILPDNIFFIERYPDDSLDVLNPCYPAYATRILYDHSGYDHIFLVEDDLAKSIINKILKKKNLLSNRLVHVLPCGGYTNVIDLAEEVVNSNLVGKTSKIMIVLDGDVKQASKAYLANKQYTNNIPLNYLPIESLEKYLKESLISKVDREIFKLLNDYVFQQKSLQNIIEEYKSENDLSKDSNGKIFYKYIDSELRARNKTRDELVIMIVDYLFNKNDTNLTKIAEFFDKQLS</sequence>
<evidence type="ECO:0000313" key="3">
    <source>
        <dbReference type="Proteomes" id="UP001447857"/>
    </source>
</evidence>
<feature type="domain" description="Rad50/SbcC-type AAA" evidence="1">
    <location>
        <begin position="4"/>
        <end position="146"/>
    </location>
</feature>
<dbReference type="EMBL" id="CP147988">
    <property type="protein sequence ID" value="WXK48978.1"/>
    <property type="molecule type" value="Genomic_DNA"/>
</dbReference>
<dbReference type="Pfam" id="PF13476">
    <property type="entry name" value="AAA_23"/>
    <property type="match status" value="1"/>
</dbReference>